<proteinExistence type="predicted"/>
<evidence type="ECO:0000313" key="3">
    <source>
        <dbReference type="Proteomes" id="UP001147700"/>
    </source>
</evidence>
<organism evidence="2 3">
    <name type="scientific">Solirubrobacter deserti</name>
    <dbReference type="NCBI Taxonomy" id="2282478"/>
    <lineage>
        <taxon>Bacteria</taxon>
        <taxon>Bacillati</taxon>
        <taxon>Actinomycetota</taxon>
        <taxon>Thermoleophilia</taxon>
        <taxon>Solirubrobacterales</taxon>
        <taxon>Solirubrobacteraceae</taxon>
        <taxon>Solirubrobacter</taxon>
    </lineage>
</organism>
<sequence length="148" mass="15734">MTHRSRALLLLLAVAAVLAVSPAVASAGAGFTVPSGNTTCGILTTKQAYGRGAGLYCTSSYIKAKPAEAIGAVKLNRTGRARKISMGNDEALPVSGLREDGGYDKRPVLAYGKTWRRGGFKCVSRSTGLLCSRSKHGFFLSREEQDYF</sequence>
<accession>A0ABT4RHY4</accession>
<dbReference type="InterPro" id="IPR046576">
    <property type="entry name" value="DUF6636"/>
</dbReference>
<comment type="caution">
    <text evidence="2">The sequence shown here is derived from an EMBL/GenBank/DDBJ whole genome shotgun (WGS) entry which is preliminary data.</text>
</comment>
<reference evidence="2" key="1">
    <citation type="submission" date="2022-10" db="EMBL/GenBank/DDBJ databases">
        <title>The WGS of Solirubrobacter sp. CPCC 204708.</title>
        <authorList>
            <person name="Jiang Z."/>
        </authorList>
    </citation>
    <scope>NUCLEOTIDE SEQUENCE</scope>
    <source>
        <strain evidence="2">CPCC 204708</strain>
    </source>
</reference>
<evidence type="ECO:0000256" key="1">
    <source>
        <dbReference type="SAM" id="SignalP"/>
    </source>
</evidence>
<dbReference type="RefSeq" id="WP_202954200.1">
    <property type="nucleotide sequence ID" value="NZ_JAPCID010000013.1"/>
</dbReference>
<evidence type="ECO:0000313" key="2">
    <source>
        <dbReference type="EMBL" id="MDA0138122.1"/>
    </source>
</evidence>
<keyword evidence="3" id="KW-1185">Reference proteome</keyword>
<feature type="chain" id="PRO_5045800324" evidence="1">
    <location>
        <begin position="26"/>
        <end position="148"/>
    </location>
</feature>
<protein>
    <submittedName>
        <fullName evidence="2">Uncharacterized protein</fullName>
    </submittedName>
</protein>
<dbReference type="EMBL" id="JAPCID010000013">
    <property type="protein sequence ID" value="MDA0138122.1"/>
    <property type="molecule type" value="Genomic_DNA"/>
</dbReference>
<dbReference type="Proteomes" id="UP001147700">
    <property type="component" value="Unassembled WGS sequence"/>
</dbReference>
<keyword evidence="1" id="KW-0732">Signal</keyword>
<gene>
    <name evidence="2" type="ORF">OJ962_11485</name>
</gene>
<dbReference type="Pfam" id="PF20341">
    <property type="entry name" value="DUF6636"/>
    <property type="match status" value="1"/>
</dbReference>
<name>A0ABT4RHY4_9ACTN</name>
<feature type="signal peptide" evidence="1">
    <location>
        <begin position="1"/>
        <end position="25"/>
    </location>
</feature>